<dbReference type="PANTHER" id="PTHR46696">
    <property type="entry name" value="P450, PUTATIVE (EUROFUNG)-RELATED"/>
    <property type="match status" value="1"/>
</dbReference>
<dbReference type="FunFam" id="1.10.630.10:FF:000018">
    <property type="entry name" value="Cytochrome P450 monooxygenase"/>
    <property type="match status" value="1"/>
</dbReference>
<dbReference type="GO" id="GO:0016705">
    <property type="term" value="F:oxidoreductase activity, acting on paired donors, with incorporation or reduction of molecular oxygen"/>
    <property type="evidence" value="ECO:0007669"/>
    <property type="project" value="InterPro"/>
</dbReference>
<dbReference type="Proteomes" id="UP000637578">
    <property type="component" value="Unassembled WGS sequence"/>
</dbReference>
<dbReference type="PRINTS" id="PR00359">
    <property type="entry name" value="BP450"/>
</dbReference>
<dbReference type="InterPro" id="IPR001128">
    <property type="entry name" value="Cyt_P450"/>
</dbReference>
<keyword evidence="2 7" id="KW-0349">Heme</keyword>
<sequence>MDTDADPLPRVPTATCSGPLGQHFPEPGPVRYLPGEDGGVGRWIVTRYADVVAALTDPRLSNKSYAAADPTSHEPNDQLGWSMVAADPPDHTRLRKQVVRAFSAKQVETLRPRVQRIVDELLDAVAVSDEIDLVETFVFPLPVRVICHILGIPRTACDRLLDAAHTAEVPAAGVPLECAENVLREVIDDRHARRTDDLLGGLVTARNNHKLSDTEVLELARLLFVSGHLTTVTLISHGIAALLDDPELRALLRDSPAHVSSMVDELLRCAGPVPSVPRYAVEDVDIGGAVIPGGSYVAVMLMSANHDPITFTDPHAFDIHRRTRDDVAFGHGIHFCLGARLAKMEAELALGTLVGRFPDLAPAGPAPDDRPLSLRVHLHGHGNGGTAPPDRASRISKNTYRGDDRG</sequence>
<evidence type="ECO:0000256" key="7">
    <source>
        <dbReference type="RuleBase" id="RU000461"/>
    </source>
</evidence>
<keyword evidence="6 7" id="KW-0503">Monooxygenase</keyword>
<dbReference type="PANTHER" id="PTHR46696:SF1">
    <property type="entry name" value="CYTOCHROME P450 YJIB-RELATED"/>
    <property type="match status" value="1"/>
</dbReference>
<evidence type="ECO:0000256" key="6">
    <source>
        <dbReference type="ARBA" id="ARBA00023033"/>
    </source>
</evidence>
<evidence type="ECO:0000256" key="5">
    <source>
        <dbReference type="ARBA" id="ARBA00023004"/>
    </source>
</evidence>
<comment type="similarity">
    <text evidence="1 7">Belongs to the cytochrome P450 family.</text>
</comment>
<feature type="region of interest" description="Disordered" evidence="8">
    <location>
        <begin position="1"/>
        <end position="29"/>
    </location>
</feature>
<dbReference type="RefSeq" id="WP_189061727.1">
    <property type="nucleotide sequence ID" value="NZ_BMMK01000049.1"/>
</dbReference>
<keyword evidence="10" id="KW-1185">Reference proteome</keyword>
<dbReference type="PROSITE" id="PS00086">
    <property type="entry name" value="CYTOCHROME_P450"/>
    <property type="match status" value="1"/>
</dbReference>
<dbReference type="AlphaFoldDB" id="A0A8J3CJX9"/>
<protein>
    <submittedName>
        <fullName evidence="9">Cytochrome P450</fullName>
    </submittedName>
</protein>
<keyword evidence="4 7" id="KW-0560">Oxidoreductase</keyword>
<name>A0A8J3CJX9_9PSEU</name>
<organism evidence="9 10">
    <name type="scientific">Longimycelium tulufanense</name>
    <dbReference type="NCBI Taxonomy" id="907463"/>
    <lineage>
        <taxon>Bacteria</taxon>
        <taxon>Bacillati</taxon>
        <taxon>Actinomycetota</taxon>
        <taxon>Actinomycetes</taxon>
        <taxon>Pseudonocardiales</taxon>
        <taxon>Pseudonocardiaceae</taxon>
        <taxon>Longimycelium</taxon>
    </lineage>
</organism>
<dbReference type="InterPro" id="IPR017972">
    <property type="entry name" value="Cyt_P450_CS"/>
</dbReference>
<evidence type="ECO:0000256" key="2">
    <source>
        <dbReference type="ARBA" id="ARBA00022617"/>
    </source>
</evidence>
<dbReference type="SUPFAM" id="SSF48264">
    <property type="entry name" value="Cytochrome P450"/>
    <property type="match status" value="1"/>
</dbReference>
<evidence type="ECO:0000256" key="3">
    <source>
        <dbReference type="ARBA" id="ARBA00022723"/>
    </source>
</evidence>
<evidence type="ECO:0000256" key="4">
    <source>
        <dbReference type="ARBA" id="ARBA00023002"/>
    </source>
</evidence>
<evidence type="ECO:0000256" key="1">
    <source>
        <dbReference type="ARBA" id="ARBA00010617"/>
    </source>
</evidence>
<dbReference type="InterPro" id="IPR002397">
    <property type="entry name" value="Cyt_P450_B"/>
</dbReference>
<accession>A0A8J3CJX9</accession>
<reference evidence="9" key="2">
    <citation type="submission" date="2020-09" db="EMBL/GenBank/DDBJ databases">
        <authorList>
            <person name="Sun Q."/>
            <person name="Zhou Y."/>
        </authorList>
    </citation>
    <scope>NUCLEOTIDE SEQUENCE</scope>
    <source>
        <strain evidence="9">CGMCC 4.5737</strain>
    </source>
</reference>
<dbReference type="GO" id="GO:0020037">
    <property type="term" value="F:heme binding"/>
    <property type="evidence" value="ECO:0007669"/>
    <property type="project" value="InterPro"/>
</dbReference>
<comment type="caution">
    <text evidence="9">The sequence shown here is derived from an EMBL/GenBank/DDBJ whole genome shotgun (WGS) entry which is preliminary data.</text>
</comment>
<dbReference type="InterPro" id="IPR036396">
    <property type="entry name" value="Cyt_P450_sf"/>
</dbReference>
<dbReference type="GO" id="GO:0004497">
    <property type="term" value="F:monooxygenase activity"/>
    <property type="evidence" value="ECO:0007669"/>
    <property type="project" value="UniProtKB-KW"/>
</dbReference>
<dbReference type="GO" id="GO:0005506">
    <property type="term" value="F:iron ion binding"/>
    <property type="evidence" value="ECO:0007669"/>
    <property type="project" value="InterPro"/>
</dbReference>
<keyword evidence="5 7" id="KW-0408">Iron</keyword>
<dbReference type="Gene3D" id="1.10.630.10">
    <property type="entry name" value="Cytochrome P450"/>
    <property type="match status" value="1"/>
</dbReference>
<proteinExistence type="inferred from homology"/>
<evidence type="ECO:0000313" key="10">
    <source>
        <dbReference type="Proteomes" id="UP000637578"/>
    </source>
</evidence>
<gene>
    <name evidence="9" type="ORF">GCM10012275_59170</name>
</gene>
<reference evidence="9" key="1">
    <citation type="journal article" date="2014" name="Int. J. Syst. Evol. Microbiol.">
        <title>Complete genome sequence of Corynebacterium casei LMG S-19264T (=DSM 44701T), isolated from a smear-ripened cheese.</title>
        <authorList>
            <consortium name="US DOE Joint Genome Institute (JGI-PGF)"/>
            <person name="Walter F."/>
            <person name="Albersmeier A."/>
            <person name="Kalinowski J."/>
            <person name="Ruckert C."/>
        </authorList>
    </citation>
    <scope>NUCLEOTIDE SEQUENCE</scope>
    <source>
        <strain evidence="9">CGMCC 4.5737</strain>
    </source>
</reference>
<evidence type="ECO:0000256" key="8">
    <source>
        <dbReference type="SAM" id="MobiDB-lite"/>
    </source>
</evidence>
<dbReference type="EMBL" id="BMMK01000049">
    <property type="protein sequence ID" value="GGM80663.1"/>
    <property type="molecule type" value="Genomic_DNA"/>
</dbReference>
<evidence type="ECO:0000313" key="9">
    <source>
        <dbReference type="EMBL" id="GGM80663.1"/>
    </source>
</evidence>
<keyword evidence="3 7" id="KW-0479">Metal-binding</keyword>
<feature type="region of interest" description="Disordered" evidence="8">
    <location>
        <begin position="364"/>
        <end position="406"/>
    </location>
</feature>
<dbReference type="Pfam" id="PF00067">
    <property type="entry name" value="p450"/>
    <property type="match status" value="1"/>
</dbReference>